<keyword evidence="4" id="KW-0805">Transcription regulation</keyword>
<dbReference type="SMART" id="SM00862">
    <property type="entry name" value="Trans_reg_C"/>
    <property type="match status" value="1"/>
</dbReference>
<dbReference type="InterPro" id="IPR016032">
    <property type="entry name" value="Sig_transdc_resp-reg_C-effctor"/>
</dbReference>
<evidence type="ECO:0000256" key="1">
    <source>
        <dbReference type="ARBA" id="ARBA00018672"/>
    </source>
</evidence>
<dbReference type="Gene3D" id="1.10.10.10">
    <property type="entry name" value="Winged helix-like DNA-binding domain superfamily/Winged helix DNA-binding domain"/>
    <property type="match status" value="1"/>
</dbReference>
<keyword evidence="13" id="KW-1185">Reference proteome</keyword>
<dbReference type="InterPro" id="IPR039420">
    <property type="entry name" value="WalR-like"/>
</dbReference>
<dbReference type="InterPro" id="IPR001789">
    <property type="entry name" value="Sig_transdc_resp-reg_receiver"/>
</dbReference>
<evidence type="ECO:0000256" key="2">
    <source>
        <dbReference type="ARBA" id="ARBA00022553"/>
    </source>
</evidence>
<dbReference type="PANTHER" id="PTHR48111">
    <property type="entry name" value="REGULATOR OF RPOS"/>
    <property type="match status" value="1"/>
</dbReference>
<feature type="domain" description="Response regulatory" evidence="10">
    <location>
        <begin position="4"/>
        <end position="120"/>
    </location>
</feature>
<dbReference type="GO" id="GO:0000156">
    <property type="term" value="F:phosphorelay response regulator activity"/>
    <property type="evidence" value="ECO:0007669"/>
    <property type="project" value="TreeGrafter"/>
</dbReference>
<dbReference type="PANTHER" id="PTHR48111:SF40">
    <property type="entry name" value="PHOSPHATE REGULON TRANSCRIPTIONAL REGULATORY PROTEIN PHOB"/>
    <property type="match status" value="1"/>
</dbReference>
<evidence type="ECO:0000256" key="4">
    <source>
        <dbReference type="ARBA" id="ARBA00023015"/>
    </source>
</evidence>
<dbReference type="FunFam" id="1.10.10.10:FF:000018">
    <property type="entry name" value="DNA-binding response regulator ResD"/>
    <property type="match status" value="1"/>
</dbReference>
<keyword evidence="6" id="KW-0804">Transcription</keyword>
<organism evidence="12 13">
    <name type="scientific">Catenibacillus scindens</name>
    <dbReference type="NCBI Taxonomy" id="673271"/>
    <lineage>
        <taxon>Bacteria</taxon>
        <taxon>Bacillati</taxon>
        <taxon>Bacillota</taxon>
        <taxon>Clostridia</taxon>
        <taxon>Lachnospirales</taxon>
        <taxon>Lachnospiraceae</taxon>
        <taxon>Catenibacillus</taxon>
    </lineage>
</organism>
<keyword evidence="2 8" id="KW-0597">Phosphoprotein</keyword>
<comment type="function">
    <text evidence="7">May play the central regulatory role in sporulation. It may be an element of the effector pathway responsible for the activation of sporulation genes in response to nutritional stress. Spo0A may act in concert with spo0H (a sigma factor) to control the expression of some genes that are critical to the sporulation process.</text>
</comment>
<dbReference type="InterPro" id="IPR011006">
    <property type="entry name" value="CheY-like_superfamily"/>
</dbReference>
<dbReference type="CDD" id="cd00383">
    <property type="entry name" value="trans_reg_C"/>
    <property type="match status" value="1"/>
</dbReference>
<feature type="DNA-binding region" description="OmpR/PhoB-type" evidence="9">
    <location>
        <begin position="129"/>
        <end position="225"/>
    </location>
</feature>
<accession>A0A7W8M5Z6</accession>
<feature type="modified residue" description="4-aspartylphosphate" evidence="8">
    <location>
        <position position="53"/>
    </location>
</feature>
<protein>
    <recommendedName>
        <fullName evidence="1">Stage 0 sporulation protein A homolog</fullName>
    </recommendedName>
</protein>
<evidence type="ECO:0000256" key="9">
    <source>
        <dbReference type="PROSITE-ProRule" id="PRU01091"/>
    </source>
</evidence>
<feature type="domain" description="OmpR/PhoB-type" evidence="11">
    <location>
        <begin position="129"/>
        <end position="225"/>
    </location>
</feature>
<evidence type="ECO:0000256" key="6">
    <source>
        <dbReference type="ARBA" id="ARBA00023163"/>
    </source>
</evidence>
<dbReference type="Pfam" id="PF00486">
    <property type="entry name" value="Trans_reg_C"/>
    <property type="match status" value="1"/>
</dbReference>
<dbReference type="InterPro" id="IPR001867">
    <property type="entry name" value="OmpR/PhoB-type_DNA-bd"/>
</dbReference>
<gene>
    <name evidence="12" type="ORF">HNP82_002211</name>
</gene>
<dbReference type="SUPFAM" id="SSF52172">
    <property type="entry name" value="CheY-like"/>
    <property type="match status" value="1"/>
</dbReference>
<name>A0A7W8M5Z6_9FIRM</name>
<sequence>MEKTIYYIEDDANIRELVIYALKASGFQTIGFENARDFYRGIKSVLPDLILLDVMLPDEDGISVLRKLKKDDKYKNIPVIMLTAKSTEYDKVIGLDQGADDYVTKPFGVMELVSRIKAVLRRSNENTQEEIITTGRLALNRKKHTVMVDDRPVDLTYKEFELLDCLMKNKDLVMTREKLLDTVWNMDYECESRTVDVHIGMLRQKLGDAGSMIVTIRGVGYKLESRQ</sequence>
<dbReference type="GO" id="GO:0032993">
    <property type="term" value="C:protein-DNA complex"/>
    <property type="evidence" value="ECO:0007669"/>
    <property type="project" value="TreeGrafter"/>
</dbReference>
<evidence type="ECO:0000259" key="10">
    <source>
        <dbReference type="PROSITE" id="PS50110"/>
    </source>
</evidence>
<evidence type="ECO:0000256" key="7">
    <source>
        <dbReference type="ARBA" id="ARBA00024867"/>
    </source>
</evidence>
<proteinExistence type="predicted"/>
<evidence type="ECO:0000256" key="8">
    <source>
        <dbReference type="PROSITE-ProRule" id="PRU00169"/>
    </source>
</evidence>
<dbReference type="GO" id="GO:0005829">
    <property type="term" value="C:cytosol"/>
    <property type="evidence" value="ECO:0007669"/>
    <property type="project" value="TreeGrafter"/>
</dbReference>
<dbReference type="RefSeq" id="WP_183774479.1">
    <property type="nucleotide sequence ID" value="NZ_CAWVEG010000104.1"/>
</dbReference>
<keyword evidence="3" id="KW-0902">Two-component regulatory system</keyword>
<dbReference type="Gene3D" id="6.10.250.690">
    <property type="match status" value="1"/>
</dbReference>
<evidence type="ECO:0000256" key="3">
    <source>
        <dbReference type="ARBA" id="ARBA00023012"/>
    </source>
</evidence>
<dbReference type="SMART" id="SM00448">
    <property type="entry name" value="REC"/>
    <property type="match status" value="1"/>
</dbReference>
<reference evidence="12 13" key="1">
    <citation type="submission" date="2020-08" db="EMBL/GenBank/DDBJ databases">
        <title>Genomic Encyclopedia of Type Strains, Phase IV (KMG-IV): sequencing the most valuable type-strain genomes for metagenomic binning, comparative biology and taxonomic classification.</title>
        <authorList>
            <person name="Goeker M."/>
        </authorList>
    </citation>
    <scope>NUCLEOTIDE SEQUENCE [LARGE SCALE GENOMIC DNA]</scope>
    <source>
        <strain evidence="12 13">DSM 106146</strain>
    </source>
</reference>
<dbReference type="EMBL" id="JACHFW010000008">
    <property type="protein sequence ID" value="MBB5265072.1"/>
    <property type="molecule type" value="Genomic_DNA"/>
</dbReference>
<dbReference type="Pfam" id="PF00072">
    <property type="entry name" value="Response_reg"/>
    <property type="match status" value="1"/>
</dbReference>
<dbReference type="InterPro" id="IPR036388">
    <property type="entry name" value="WH-like_DNA-bd_sf"/>
</dbReference>
<dbReference type="PROSITE" id="PS50110">
    <property type="entry name" value="RESPONSE_REGULATORY"/>
    <property type="match status" value="1"/>
</dbReference>
<dbReference type="AlphaFoldDB" id="A0A7W8M5Z6"/>
<evidence type="ECO:0000313" key="12">
    <source>
        <dbReference type="EMBL" id="MBB5265072.1"/>
    </source>
</evidence>
<evidence type="ECO:0000313" key="13">
    <source>
        <dbReference type="Proteomes" id="UP000543642"/>
    </source>
</evidence>
<evidence type="ECO:0000259" key="11">
    <source>
        <dbReference type="PROSITE" id="PS51755"/>
    </source>
</evidence>
<comment type="caution">
    <text evidence="12">The sequence shown here is derived from an EMBL/GenBank/DDBJ whole genome shotgun (WGS) entry which is preliminary data.</text>
</comment>
<dbReference type="GO" id="GO:0000976">
    <property type="term" value="F:transcription cis-regulatory region binding"/>
    <property type="evidence" value="ECO:0007669"/>
    <property type="project" value="TreeGrafter"/>
</dbReference>
<dbReference type="SUPFAM" id="SSF46894">
    <property type="entry name" value="C-terminal effector domain of the bipartite response regulators"/>
    <property type="match status" value="1"/>
</dbReference>
<keyword evidence="5 9" id="KW-0238">DNA-binding</keyword>
<dbReference type="PROSITE" id="PS51755">
    <property type="entry name" value="OMPR_PHOB"/>
    <property type="match status" value="1"/>
</dbReference>
<dbReference type="Gene3D" id="3.40.50.2300">
    <property type="match status" value="1"/>
</dbReference>
<dbReference type="Proteomes" id="UP000543642">
    <property type="component" value="Unassembled WGS sequence"/>
</dbReference>
<evidence type="ECO:0000256" key="5">
    <source>
        <dbReference type="ARBA" id="ARBA00023125"/>
    </source>
</evidence>
<dbReference type="GO" id="GO:0006355">
    <property type="term" value="P:regulation of DNA-templated transcription"/>
    <property type="evidence" value="ECO:0007669"/>
    <property type="project" value="InterPro"/>
</dbReference>